<dbReference type="PANTHER" id="PTHR13414">
    <property type="entry name" value="HUEL-CATION TRANSPORTER"/>
    <property type="match status" value="1"/>
</dbReference>
<dbReference type="GO" id="GO:0006882">
    <property type="term" value="P:intracellular zinc ion homeostasis"/>
    <property type="evidence" value="ECO:0007669"/>
    <property type="project" value="TreeGrafter"/>
</dbReference>
<dbReference type="GO" id="GO:0005634">
    <property type="term" value="C:nucleus"/>
    <property type="evidence" value="ECO:0007669"/>
    <property type="project" value="UniProtKB-SubCell"/>
</dbReference>
<feature type="region of interest" description="Disordered" evidence="9">
    <location>
        <begin position="102"/>
        <end position="136"/>
    </location>
</feature>
<evidence type="ECO:0000256" key="4">
    <source>
        <dbReference type="ARBA" id="ARBA00022833"/>
    </source>
</evidence>
<keyword evidence="2" id="KW-0813">Transport</keyword>
<dbReference type="Proteomes" id="UP000326759">
    <property type="component" value="Unassembled WGS sequence"/>
</dbReference>
<reference evidence="10 11" key="1">
    <citation type="journal article" date="2019" name="PLoS Biol.">
        <title>Sex chromosomes control vertical transmission of feminizing Wolbachia symbionts in an isopod.</title>
        <authorList>
            <person name="Becking T."/>
            <person name="Chebbi M.A."/>
            <person name="Giraud I."/>
            <person name="Moumen B."/>
            <person name="Laverre T."/>
            <person name="Caubet Y."/>
            <person name="Peccoud J."/>
            <person name="Gilbert C."/>
            <person name="Cordaux R."/>
        </authorList>
    </citation>
    <scope>NUCLEOTIDE SEQUENCE [LARGE SCALE GENOMIC DNA]</scope>
    <source>
        <strain evidence="10">ANa2</strain>
        <tissue evidence="10">Whole body excluding digestive tract and cuticle</tissue>
    </source>
</reference>
<dbReference type="Gene3D" id="3.90.530.10">
    <property type="entry name" value="XPA C-terminal domain"/>
    <property type="match status" value="1"/>
</dbReference>
<keyword evidence="11" id="KW-1185">Reference proteome</keyword>
<evidence type="ECO:0000256" key="9">
    <source>
        <dbReference type="SAM" id="MobiDB-lite"/>
    </source>
</evidence>
<evidence type="ECO:0000256" key="8">
    <source>
        <dbReference type="ARBA" id="ARBA00048349"/>
    </source>
</evidence>
<dbReference type="InterPro" id="IPR009061">
    <property type="entry name" value="DNA-bd_dom_put_sf"/>
</dbReference>
<protein>
    <submittedName>
        <fullName evidence="10">Uncharacterized protein</fullName>
    </submittedName>
</protein>
<evidence type="ECO:0000313" key="10">
    <source>
        <dbReference type="EMBL" id="KAB7501046.1"/>
    </source>
</evidence>
<evidence type="ECO:0000313" key="11">
    <source>
        <dbReference type="Proteomes" id="UP000326759"/>
    </source>
</evidence>
<evidence type="ECO:0000256" key="1">
    <source>
        <dbReference type="ARBA" id="ARBA00004123"/>
    </source>
</evidence>
<comment type="subcellular location">
    <subcellularLocation>
        <location evidence="1">Nucleus</location>
    </subcellularLocation>
</comment>
<organism evidence="10 11">
    <name type="scientific">Armadillidium nasatum</name>
    <dbReference type="NCBI Taxonomy" id="96803"/>
    <lineage>
        <taxon>Eukaryota</taxon>
        <taxon>Metazoa</taxon>
        <taxon>Ecdysozoa</taxon>
        <taxon>Arthropoda</taxon>
        <taxon>Crustacea</taxon>
        <taxon>Multicrustacea</taxon>
        <taxon>Malacostraca</taxon>
        <taxon>Eumalacostraca</taxon>
        <taxon>Peracarida</taxon>
        <taxon>Isopoda</taxon>
        <taxon>Oniscidea</taxon>
        <taxon>Crinocheta</taxon>
        <taxon>Armadillidiidae</taxon>
        <taxon>Armadillidium</taxon>
    </lineage>
</organism>
<sequence length="283" mass="32881">MDSCKNSTKTKQNNLLLKNSNHTATYFAETMFSSSRIMKFIKRDLPLLNSLKKCYSCSHSLYVKPMDAKIFSGYVFYKYQHRKHMLQFYEKLITIHSVKYSSSSKSPDEAKQETEKTKANDAASATDPEGKPSSLFDTTKFKDAVIKVLPKKNENLKIELPLLSKERNFLTAIRAMSEFLLSPEDLEDLRKTNRRSPFENEPPITVYWRKDVESKAIKVWGSLEVLEKEKQKRDRDMKNYQEYLFQLKKKKNPVPPTPTSTETFREKLAMDSSGKVVWTAVIM</sequence>
<evidence type="ECO:0000256" key="6">
    <source>
        <dbReference type="ARBA" id="ARBA00023065"/>
    </source>
</evidence>
<evidence type="ECO:0000256" key="7">
    <source>
        <dbReference type="ARBA" id="ARBA00023242"/>
    </source>
</evidence>
<keyword evidence="6" id="KW-0406">Ion transport</keyword>
<evidence type="ECO:0000256" key="5">
    <source>
        <dbReference type="ARBA" id="ARBA00022906"/>
    </source>
</evidence>
<dbReference type="OrthoDB" id="435980at2759"/>
<evidence type="ECO:0000256" key="2">
    <source>
        <dbReference type="ARBA" id="ARBA00022448"/>
    </source>
</evidence>
<keyword evidence="7" id="KW-0539">Nucleus</keyword>
<comment type="caution">
    <text evidence="10">The sequence shown here is derived from an EMBL/GenBank/DDBJ whole genome shotgun (WGS) entry which is preliminary data.</text>
</comment>
<accession>A0A5N5T3L4</accession>
<proteinExistence type="predicted"/>
<dbReference type="AlphaFoldDB" id="A0A5N5T3L4"/>
<dbReference type="GO" id="GO:0008324">
    <property type="term" value="F:monoatomic cation transmembrane transporter activity"/>
    <property type="evidence" value="ECO:0007669"/>
    <property type="project" value="InterPro"/>
</dbReference>
<keyword evidence="5" id="KW-0864">Zinc transport</keyword>
<evidence type="ECO:0000256" key="3">
    <source>
        <dbReference type="ARBA" id="ARBA00022449"/>
    </source>
</evidence>
<dbReference type="CDD" id="cd21078">
    <property type="entry name" value="NTD_ZNT9"/>
    <property type="match status" value="1"/>
</dbReference>
<gene>
    <name evidence="10" type="ORF">Anas_05857</name>
</gene>
<dbReference type="GO" id="GO:0015297">
    <property type="term" value="F:antiporter activity"/>
    <property type="evidence" value="ECO:0007669"/>
    <property type="project" value="UniProtKB-KW"/>
</dbReference>
<name>A0A5N5T3L4_9CRUS</name>
<feature type="compositionally biased region" description="Basic and acidic residues" evidence="9">
    <location>
        <begin position="106"/>
        <end position="119"/>
    </location>
</feature>
<dbReference type="GO" id="GO:0005783">
    <property type="term" value="C:endoplasmic reticulum"/>
    <property type="evidence" value="ECO:0007669"/>
    <property type="project" value="TreeGrafter"/>
</dbReference>
<dbReference type="InterPro" id="IPR040177">
    <property type="entry name" value="SLC30A9"/>
</dbReference>
<keyword evidence="3" id="KW-0050">Antiport</keyword>
<dbReference type="SUPFAM" id="SSF46955">
    <property type="entry name" value="Putative DNA-binding domain"/>
    <property type="match status" value="1"/>
</dbReference>
<dbReference type="GO" id="GO:0006829">
    <property type="term" value="P:zinc ion transport"/>
    <property type="evidence" value="ECO:0007669"/>
    <property type="project" value="UniProtKB-KW"/>
</dbReference>
<keyword evidence="4" id="KW-0862">Zinc</keyword>
<dbReference type="InterPro" id="IPR037129">
    <property type="entry name" value="XPA_sf"/>
</dbReference>
<comment type="catalytic activity">
    <reaction evidence="8">
        <text>Zn(2+)(in) + 2 H(+)(out) = Zn(2+)(out) + 2 H(+)(in)</text>
        <dbReference type="Rhea" id="RHEA:72627"/>
        <dbReference type="ChEBI" id="CHEBI:15378"/>
        <dbReference type="ChEBI" id="CHEBI:29105"/>
    </reaction>
</comment>
<dbReference type="PANTHER" id="PTHR13414:SF9">
    <property type="entry name" value="PROTON-COUPLED ZINC ANTIPORTER SLC30A9, MITOCHONDRIAL"/>
    <property type="match status" value="1"/>
</dbReference>
<dbReference type="EMBL" id="SEYY01011908">
    <property type="protein sequence ID" value="KAB7501046.1"/>
    <property type="molecule type" value="Genomic_DNA"/>
</dbReference>